<organism evidence="3 4">
    <name type="scientific">Paucihalobacter ruber</name>
    <dbReference type="NCBI Taxonomy" id="2567861"/>
    <lineage>
        <taxon>Bacteria</taxon>
        <taxon>Pseudomonadati</taxon>
        <taxon>Bacteroidota</taxon>
        <taxon>Flavobacteriia</taxon>
        <taxon>Flavobacteriales</taxon>
        <taxon>Flavobacteriaceae</taxon>
        <taxon>Paucihalobacter</taxon>
    </lineage>
</organism>
<dbReference type="InterPro" id="IPR036680">
    <property type="entry name" value="SPOR-like_sf"/>
</dbReference>
<dbReference type="Proteomes" id="UP000317332">
    <property type="component" value="Unassembled WGS sequence"/>
</dbReference>
<dbReference type="AlphaFoldDB" id="A0A506PPR8"/>
<dbReference type="SUPFAM" id="SSF110997">
    <property type="entry name" value="Sporulation related repeat"/>
    <property type="match status" value="1"/>
</dbReference>
<comment type="caution">
    <text evidence="3">The sequence shown here is derived from an EMBL/GenBank/DDBJ whole genome shotgun (WGS) entry which is preliminary data.</text>
</comment>
<dbReference type="OrthoDB" id="2473397at2"/>
<name>A0A506PPR8_9FLAO</name>
<dbReference type="EMBL" id="VHIQ01000001">
    <property type="protein sequence ID" value="TPV35863.1"/>
    <property type="molecule type" value="Genomic_DNA"/>
</dbReference>
<dbReference type="InterPro" id="IPR007730">
    <property type="entry name" value="SPOR-like_dom"/>
</dbReference>
<dbReference type="GO" id="GO:0042834">
    <property type="term" value="F:peptidoglycan binding"/>
    <property type="evidence" value="ECO:0007669"/>
    <property type="project" value="InterPro"/>
</dbReference>
<keyword evidence="4" id="KW-1185">Reference proteome</keyword>
<feature type="domain" description="SPOR" evidence="2">
    <location>
        <begin position="53"/>
        <end position="120"/>
    </location>
</feature>
<feature type="signal peptide" evidence="1">
    <location>
        <begin position="1"/>
        <end position="24"/>
    </location>
</feature>
<protein>
    <submittedName>
        <fullName evidence="3">SPOR domain-containing protein</fullName>
    </submittedName>
</protein>
<proteinExistence type="predicted"/>
<dbReference type="Pfam" id="PF05036">
    <property type="entry name" value="SPOR"/>
    <property type="match status" value="1"/>
</dbReference>
<evidence type="ECO:0000259" key="2">
    <source>
        <dbReference type="Pfam" id="PF05036"/>
    </source>
</evidence>
<feature type="chain" id="PRO_5021484878" evidence="1">
    <location>
        <begin position="25"/>
        <end position="128"/>
    </location>
</feature>
<keyword evidence="1" id="KW-0732">Signal</keyword>
<accession>A0A506PPR8</accession>
<evidence type="ECO:0000313" key="4">
    <source>
        <dbReference type="Proteomes" id="UP000317332"/>
    </source>
</evidence>
<evidence type="ECO:0000313" key="3">
    <source>
        <dbReference type="EMBL" id="TPV35863.1"/>
    </source>
</evidence>
<sequence length="128" mass="14718">MKHMNLKISATLLVFMGLTSIVFAQNPTVRIDQDPQIEKLLDFKKDIRTIDAFKIQIYSGDRSGAERVKNDFSSLFNDIPASMEFNTPNYKIWVGNFANRLEAERALVKIKKEYANAFIFKPKVNLKS</sequence>
<evidence type="ECO:0000256" key="1">
    <source>
        <dbReference type="SAM" id="SignalP"/>
    </source>
</evidence>
<dbReference type="Gene3D" id="3.30.70.1070">
    <property type="entry name" value="Sporulation related repeat"/>
    <property type="match status" value="1"/>
</dbReference>
<gene>
    <name evidence="3" type="ORF">FJ651_02800</name>
</gene>
<reference evidence="3 4" key="1">
    <citation type="submission" date="2019-06" db="EMBL/GenBank/DDBJ databases">
        <title>Flavobacteriaceae Paucihalobacterium erythroidium CWB-1, complete genome.</title>
        <authorList>
            <person name="Wu S."/>
        </authorList>
    </citation>
    <scope>NUCLEOTIDE SEQUENCE [LARGE SCALE GENOMIC DNA]</scope>
    <source>
        <strain evidence="3 4">CWB-1</strain>
    </source>
</reference>